<reference evidence="2" key="1">
    <citation type="submission" date="2021-11" db="EMBL/GenBank/DDBJ databases">
        <authorList>
            <consortium name="Genoscope - CEA"/>
            <person name="William W."/>
        </authorList>
    </citation>
    <scope>NUCLEOTIDE SEQUENCE</scope>
</reference>
<keyword evidence="3" id="KW-1185">Reference proteome</keyword>
<comment type="caution">
    <text evidence="2">The sequence shown here is derived from an EMBL/GenBank/DDBJ whole genome shotgun (WGS) entry which is preliminary data.</text>
</comment>
<keyword evidence="1" id="KW-0732">Signal</keyword>
<evidence type="ECO:0008006" key="4">
    <source>
        <dbReference type="Google" id="ProtNLM"/>
    </source>
</evidence>
<protein>
    <recommendedName>
        <fullName evidence="4">Glycosyltransferase family 25 protein</fullName>
    </recommendedName>
</protein>
<evidence type="ECO:0000313" key="2">
    <source>
        <dbReference type="EMBL" id="CAH0371560.1"/>
    </source>
</evidence>
<sequence>MRVVALSLLLVRCGAEDQPRHAAAAHCASRGRTLIAFGAHTDESFVQNELTNIHNAADAMSRGCPAHDVALFVDASKQYGVLRHPTNGTTVRVPFALLKKNASAATRAFVSHQLLMASLPAYVAEDKRYDYVWVIEEDAKLAQGSWDQLFRKFNSSQADLIAHIRRTRNGMAALLPVARLSTRLIRAIRRDLARIDNRERGAPRRRIHGAFSYQLCRGRSWCATEAIPREWLAVYRAKCAWSGAKFEKDAETWFNPTSHGLLYHPVKLHAPTSGRDFKRYNCAKTFAKELSENGRQRAQAANEKRGGSRV</sequence>
<gene>
    <name evidence="2" type="ORF">PECAL_3P15090</name>
</gene>
<feature type="signal peptide" evidence="1">
    <location>
        <begin position="1"/>
        <end position="15"/>
    </location>
</feature>
<feature type="chain" id="PRO_5035307175" description="Glycosyltransferase family 25 protein" evidence="1">
    <location>
        <begin position="16"/>
        <end position="310"/>
    </location>
</feature>
<evidence type="ECO:0000313" key="3">
    <source>
        <dbReference type="Proteomes" id="UP000789595"/>
    </source>
</evidence>
<accession>A0A8J2WYV7</accession>
<dbReference type="AlphaFoldDB" id="A0A8J2WYV7"/>
<evidence type="ECO:0000256" key="1">
    <source>
        <dbReference type="SAM" id="SignalP"/>
    </source>
</evidence>
<organism evidence="2 3">
    <name type="scientific">Pelagomonas calceolata</name>
    <dbReference type="NCBI Taxonomy" id="35677"/>
    <lineage>
        <taxon>Eukaryota</taxon>
        <taxon>Sar</taxon>
        <taxon>Stramenopiles</taxon>
        <taxon>Ochrophyta</taxon>
        <taxon>Pelagophyceae</taxon>
        <taxon>Pelagomonadales</taxon>
        <taxon>Pelagomonadaceae</taxon>
        <taxon>Pelagomonas</taxon>
    </lineage>
</organism>
<proteinExistence type="predicted"/>
<dbReference type="Proteomes" id="UP000789595">
    <property type="component" value="Unassembled WGS sequence"/>
</dbReference>
<dbReference type="OrthoDB" id="10464601at2759"/>
<dbReference type="EMBL" id="CAKKNE010000003">
    <property type="protein sequence ID" value="CAH0371560.1"/>
    <property type="molecule type" value="Genomic_DNA"/>
</dbReference>
<name>A0A8J2WYV7_9STRA</name>